<gene>
    <name evidence="1" type="ORF">GAP41_04625</name>
</gene>
<dbReference type="Proteomes" id="UP000431575">
    <property type="component" value="Unassembled WGS sequence"/>
</dbReference>
<reference evidence="1 2" key="1">
    <citation type="journal article" date="2019" name="Nat. Med.">
        <title>A library of human gut bacterial isolates paired with longitudinal multiomics data enables mechanistic microbiome research.</title>
        <authorList>
            <person name="Poyet M."/>
            <person name="Groussin M."/>
            <person name="Gibbons S.M."/>
            <person name="Avila-Pacheco J."/>
            <person name="Jiang X."/>
            <person name="Kearney S.M."/>
            <person name="Perrotta A.R."/>
            <person name="Berdy B."/>
            <person name="Zhao S."/>
            <person name="Lieberman T.D."/>
            <person name="Swanson P.K."/>
            <person name="Smith M."/>
            <person name="Roesemann S."/>
            <person name="Alexander J.E."/>
            <person name="Rich S.A."/>
            <person name="Livny J."/>
            <person name="Vlamakis H."/>
            <person name="Clish C."/>
            <person name="Bullock K."/>
            <person name="Deik A."/>
            <person name="Scott J."/>
            <person name="Pierce K.A."/>
            <person name="Xavier R.J."/>
            <person name="Alm E.J."/>
        </authorList>
    </citation>
    <scope>NUCLEOTIDE SEQUENCE [LARGE SCALE GENOMIC DNA]</scope>
    <source>
        <strain evidence="1 2">BIOML-A6</strain>
    </source>
</reference>
<proteinExistence type="predicted"/>
<organism evidence="1 2">
    <name type="scientific">Bacteroides uniformis</name>
    <dbReference type="NCBI Taxonomy" id="820"/>
    <lineage>
        <taxon>Bacteria</taxon>
        <taxon>Pseudomonadati</taxon>
        <taxon>Bacteroidota</taxon>
        <taxon>Bacteroidia</taxon>
        <taxon>Bacteroidales</taxon>
        <taxon>Bacteroidaceae</taxon>
        <taxon>Bacteroides</taxon>
    </lineage>
</organism>
<protein>
    <submittedName>
        <fullName evidence="1">Uncharacterized protein</fullName>
    </submittedName>
</protein>
<evidence type="ECO:0000313" key="1">
    <source>
        <dbReference type="EMBL" id="KAB4245555.1"/>
    </source>
</evidence>
<name>A0A4Q5EDR7_BACUN</name>
<dbReference type="EMBL" id="WCTM01000002">
    <property type="protein sequence ID" value="KAB4245555.1"/>
    <property type="molecule type" value="Genomic_DNA"/>
</dbReference>
<evidence type="ECO:0000313" key="2">
    <source>
        <dbReference type="Proteomes" id="UP000431575"/>
    </source>
</evidence>
<accession>A0A4Q5EDR7</accession>
<comment type="caution">
    <text evidence="1">The sequence shown here is derived from an EMBL/GenBank/DDBJ whole genome shotgun (WGS) entry which is preliminary data.</text>
</comment>
<dbReference type="AlphaFoldDB" id="A0A4Q5EDR7"/>
<sequence length="61" mass="7586">MREDIMYMITYPNGTLVMNTQKYYRRDCVRYWLDGTNLTWEQMYKKGFRCKKVKVTFEIID</sequence>